<gene>
    <name evidence="1" type="ORF">IPK02_14525</name>
</gene>
<sequence length="66" mass="7112">MNIRMAGPFGGVAGLADPMIGNATTLYRTLSPQGHPELRSLTAILEAMGMRLAVQPDAELRYRLTV</sequence>
<comment type="caution">
    <text evidence="1">The sequence shown here is derived from an EMBL/GenBank/DDBJ whole genome shotgun (WGS) entry which is preliminary data.</text>
</comment>
<name>A0A935TC59_9PROT</name>
<accession>A0A935TC59</accession>
<proteinExistence type="predicted"/>
<reference evidence="1 2" key="1">
    <citation type="submission" date="2020-10" db="EMBL/GenBank/DDBJ databases">
        <title>Connecting structure to function with the recovery of over 1000 high-quality activated sludge metagenome-assembled genomes encoding full-length rRNA genes using long-read sequencing.</title>
        <authorList>
            <person name="Singleton C.M."/>
            <person name="Petriglieri F."/>
            <person name="Kristensen J.M."/>
            <person name="Kirkegaard R.H."/>
            <person name="Michaelsen T.Y."/>
            <person name="Andersen M.H."/>
            <person name="Karst S.M."/>
            <person name="Dueholm M.S."/>
            <person name="Nielsen P.H."/>
            <person name="Albertsen M."/>
        </authorList>
    </citation>
    <scope>NUCLEOTIDE SEQUENCE [LARGE SCALE GENOMIC DNA]</scope>
    <source>
        <strain evidence="1">Fred_18-Q3-R57-64_BAT3C.720</strain>
    </source>
</reference>
<organism evidence="1 2">
    <name type="scientific">Candidatus Accumulibacter affinis</name>
    <dbReference type="NCBI Taxonomy" id="2954384"/>
    <lineage>
        <taxon>Bacteria</taxon>
        <taxon>Pseudomonadati</taxon>
        <taxon>Pseudomonadota</taxon>
        <taxon>Betaproteobacteria</taxon>
        <taxon>Candidatus Accumulibacter</taxon>
    </lineage>
</organism>
<protein>
    <submittedName>
        <fullName evidence="1">Uncharacterized protein</fullName>
    </submittedName>
</protein>
<dbReference type="AlphaFoldDB" id="A0A935TC59"/>
<dbReference type="Proteomes" id="UP000706151">
    <property type="component" value="Unassembled WGS sequence"/>
</dbReference>
<dbReference type="EMBL" id="JADJOT010000009">
    <property type="protein sequence ID" value="MBK7955059.1"/>
    <property type="molecule type" value="Genomic_DNA"/>
</dbReference>
<evidence type="ECO:0000313" key="1">
    <source>
        <dbReference type="EMBL" id="MBK7955059.1"/>
    </source>
</evidence>
<evidence type="ECO:0000313" key="2">
    <source>
        <dbReference type="Proteomes" id="UP000706151"/>
    </source>
</evidence>